<proteinExistence type="predicted"/>
<dbReference type="InterPro" id="IPR041685">
    <property type="entry name" value="AAA_GajA/Old/RecF-like"/>
</dbReference>
<name>A0A5S4YDP2_9BRAD</name>
<evidence type="ECO:0000313" key="2">
    <source>
        <dbReference type="EMBL" id="TYO62148.1"/>
    </source>
</evidence>
<dbReference type="Gene3D" id="3.40.50.300">
    <property type="entry name" value="P-loop containing nucleotide triphosphate hydrolases"/>
    <property type="match status" value="1"/>
</dbReference>
<dbReference type="Pfam" id="PF13175">
    <property type="entry name" value="AAA_15"/>
    <property type="match status" value="1"/>
</dbReference>
<dbReference type="GO" id="GO:0000731">
    <property type="term" value="P:DNA synthesis involved in DNA repair"/>
    <property type="evidence" value="ECO:0007669"/>
    <property type="project" value="TreeGrafter"/>
</dbReference>
<keyword evidence="3" id="KW-1185">Reference proteome</keyword>
<dbReference type="Proteomes" id="UP000324797">
    <property type="component" value="Unassembled WGS sequence"/>
</dbReference>
<gene>
    <name evidence="2" type="ORF">FXV83_34565</name>
</gene>
<evidence type="ECO:0000259" key="1">
    <source>
        <dbReference type="Pfam" id="PF13175"/>
    </source>
</evidence>
<organism evidence="2 3">
    <name type="scientific">Bradyrhizobium hipponense</name>
    <dbReference type="NCBI Taxonomy" id="2605638"/>
    <lineage>
        <taxon>Bacteria</taxon>
        <taxon>Pseudomonadati</taxon>
        <taxon>Pseudomonadota</taxon>
        <taxon>Alphaproteobacteria</taxon>
        <taxon>Hyphomicrobiales</taxon>
        <taxon>Nitrobacteraceae</taxon>
        <taxon>Bradyrhizobium</taxon>
    </lineage>
</organism>
<feature type="domain" description="Endonuclease GajA/Old nuclease/RecF-like AAA" evidence="1">
    <location>
        <begin position="1"/>
        <end position="48"/>
    </location>
</feature>
<dbReference type="InterPro" id="IPR027417">
    <property type="entry name" value="P-loop_NTPase"/>
</dbReference>
<protein>
    <submittedName>
        <fullName evidence="2">ATP-binding protein</fullName>
    </submittedName>
</protein>
<dbReference type="RefSeq" id="WP_148744027.1">
    <property type="nucleotide sequence ID" value="NZ_VSTH01000143.1"/>
</dbReference>
<reference evidence="2 3" key="1">
    <citation type="submission" date="2019-08" db="EMBL/GenBank/DDBJ databases">
        <title>Bradyrhizobium hipponensis sp. nov., a rhizobium isolated from a Lupinus angustifolius root nodule in Tunisia.</title>
        <authorList>
            <person name="Off K."/>
            <person name="Rejili M."/>
            <person name="Mars M."/>
            <person name="Brachmann A."/>
            <person name="Marin M."/>
        </authorList>
    </citation>
    <scope>NUCLEOTIDE SEQUENCE [LARGE SCALE GENOMIC DNA]</scope>
    <source>
        <strain evidence="3">aSej3</strain>
    </source>
</reference>
<dbReference type="GO" id="GO:0005524">
    <property type="term" value="F:ATP binding"/>
    <property type="evidence" value="ECO:0007669"/>
    <property type="project" value="UniProtKB-KW"/>
</dbReference>
<keyword evidence="2" id="KW-0067">ATP-binding</keyword>
<dbReference type="PANTHER" id="PTHR32182">
    <property type="entry name" value="DNA REPLICATION AND REPAIR PROTEIN RECF"/>
    <property type="match status" value="1"/>
</dbReference>
<evidence type="ECO:0000313" key="3">
    <source>
        <dbReference type="Proteomes" id="UP000324797"/>
    </source>
</evidence>
<keyword evidence="2" id="KW-0547">Nucleotide-binding</keyword>
<dbReference type="SUPFAM" id="SSF52540">
    <property type="entry name" value="P-loop containing nucleoside triphosphate hydrolases"/>
    <property type="match status" value="1"/>
</dbReference>
<accession>A0A5S4YDP2</accession>
<dbReference type="GO" id="GO:0006302">
    <property type="term" value="P:double-strand break repair"/>
    <property type="evidence" value="ECO:0007669"/>
    <property type="project" value="TreeGrafter"/>
</dbReference>
<sequence>MFKSIRFRNFKSLKDYTVSLRTMNVLVGPNNAGKSTILDAFRAMAAAHRYASRRVQSPISVDGNISQ</sequence>
<dbReference type="PANTHER" id="PTHR32182:SF22">
    <property type="entry name" value="ATP-DEPENDENT ENDONUCLEASE, OLD FAMILY-RELATED"/>
    <property type="match status" value="1"/>
</dbReference>
<dbReference type="AlphaFoldDB" id="A0A5S4YDP2"/>
<dbReference type="EMBL" id="VSTH01000143">
    <property type="protein sequence ID" value="TYO62148.1"/>
    <property type="molecule type" value="Genomic_DNA"/>
</dbReference>
<comment type="caution">
    <text evidence="2">The sequence shown here is derived from an EMBL/GenBank/DDBJ whole genome shotgun (WGS) entry which is preliminary data.</text>
</comment>